<evidence type="ECO:0000256" key="1">
    <source>
        <dbReference type="ARBA" id="ARBA00010149"/>
    </source>
</evidence>
<keyword evidence="4" id="KW-0812">Transmembrane</keyword>
<keyword evidence="3" id="KW-1015">Disulfide bond</keyword>
<keyword evidence="2" id="KW-0732">Signal</keyword>
<dbReference type="GeneID" id="109126640"/>
<evidence type="ECO:0000256" key="4">
    <source>
        <dbReference type="SAM" id="Phobius"/>
    </source>
</evidence>
<accession>A0ABM1QGN9</accession>
<evidence type="ECO:0000259" key="5">
    <source>
        <dbReference type="Pfam" id="PF18209"/>
    </source>
</evidence>
<proteinExistence type="inferred from homology"/>
<dbReference type="InterPro" id="IPR041608">
    <property type="entry name" value="ESF1_brassicaceae"/>
</dbReference>
<reference evidence="6" key="1">
    <citation type="journal article" date="2014" name="Nat. Commun.">
        <title>The emerging biofuel crop Camelina sativa retains a highly undifferentiated hexaploid genome structure.</title>
        <authorList>
            <person name="Kagale S."/>
            <person name="Koh C."/>
            <person name="Nixon J."/>
            <person name="Bollina V."/>
            <person name="Clarke W.E."/>
            <person name="Tuteja R."/>
            <person name="Spillane C."/>
            <person name="Robinson S.J."/>
            <person name="Links M.G."/>
            <person name="Clarke C."/>
            <person name="Higgins E.E."/>
            <person name="Huebert T."/>
            <person name="Sharpe A.G."/>
            <person name="Parkin I.A."/>
        </authorList>
    </citation>
    <scope>NUCLEOTIDE SEQUENCE [LARGE SCALE GENOMIC DNA]</scope>
    <source>
        <strain evidence="6">cv. DH55</strain>
    </source>
</reference>
<sequence>MKSSHIAIICIVLLSFFSMYECSKIGRSRKINVPLCFHSKCYNVFKPDCWCCLAAGTKKDDCWLDSDYPNAKEICFKSCIR</sequence>
<dbReference type="Proteomes" id="UP000694864">
    <property type="component" value="Chromosome 9"/>
</dbReference>
<keyword evidence="4" id="KW-0472">Membrane</keyword>
<feature type="domain" description="Embryo surrounding factor 1 brassicaceae" evidence="5">
    <location>
        <begin position="30"/>
        <end position="81"/>
    </location>
</feature>
<name>A0ABM1QGN9_CAMSA</name>
<feature type="transmembrane region" description="Helical" evidence="4">
    <location>
        <begin position="6"/>
        <end position="22"/>
    </location>
</feature>
<organism evidence="6 7">
    <name type="scientific">Camelina sativa</name>
    <name type="common">False flax</name>
    <name type="synonym">Myagrum sativum</name>
    <dbReference type="NCBI Taxonomy" id="90675"/>
    <lineage>
        <taxon>Eukaryota</taxon>
        <taxon>Viridiplantae</taxon>
        <taxon>Streptophyta</taxon>
        <taxon>Embryophyta</taxon>
        <taxon>Tracheophyta</taxon>
        <taxon>Spermatophyta</taxon>
        <taxon>Magnoliopsida</taxon>
        <taxon>eudicotyledons</taxon>
        <taxon>Gunneridae</taxon>
        <taxon>Pentapetalae</taxon>
        <taxon>rosids</taxon>
        <taxon>malvids</taxon>
        <taxon>Brassicales</taxon>
        <taxon>Brassicaceae</taxon>
        <taxon>Camelineae</taxon>
        <taxon>Camelina</taxon>
    </lineage>
</organism>
<protein>
    <submittedName>
        <fullName evidence="7">EMBRYO SURROUNDING FACTOR 1-like protein 2</fullName>
    </submittedName>
</protein>
<keyword evidence="6" id="KW-1185">Reference proteome</keyword>
<evidence type="ECO:0000256" key="2">
    <source>
        <dbReference type="ARBA" id="ARBA00022729"/>
    </source>
</evidence>
<keyword evidence="4" id="KW-1133">Transmembrane helix</keyword>
<dbReference type="RefSeq" id="XP_019085927.1">
    <property type="nucleotide sequence ID" value="XM_019230382.1"/>
</dbReference>
<evidence type="ECO:0000313" key="6">
    <source>
        <dbReference type="Proteomes" id="UP000694864"/>
    </source>
</evidence>
<dbReference type="Pfam" id="PF18209">
    <property type="entry name" value="ESF1"/>
    <property type="match status" value="1"/>
</dbReference>
<reference evidence="7" key="2">
    <citation type="submission" date="2025-08" db="UniProtKB">
        <authorList>
            <consortium name="RefSeq"/>
        </authorList>
    </citation>
    <scope>IDENTIFICATION</scope>
    <source>
        <tissue evidence="7">Leaf</tissue>
    </source>
</reference>
<comment type="similarity">
    <text evidence="1">Belongs to the MEG family.</text>
</comment>
<evidence type="ECO:0000256" key="3">
    <source>
        <dbReference type="ARBA" id="ARBA00023157"/>
    </source>
</evidence>
<gene>
    <name evidence="7" type="primary">LOC109126640</name>
</gene>
<evidence type="ECO:0000313" key="7">
    <source>
        <dbReference type="RefSeq" id="XP_019085927.1"/>
    </source>
</evidence>